<keyword evidence="3" id="KW-1185">Reference proteome</keyword>
<evidence type="ECO:0000256" key="1">
    <source>
        <dbReference type="SAM" id="MobiDB-lite"/>
    </source>
</evidence>
<feature type="compositionally biased region" description="Basic and acidic residues" evidence="1">
    <location>
        <begin position="125"/>
        <end position="155"/>
    </location>
</feature>
<sequence>MKKNVSPKRVEVAPPRHKQLLSDYSFEKHLDGGEQTKKEKQNHKGNFKKMESDTEKKREEGAQQNPTRHRNKTMGLGATKQCNSGLTKSMPLPLMKMNVATKRVEVAPPNHHNDSFLIVPHRNKATAEDQCKKQQKKIKDMKFESSKRNFEERLA</sequence>
<gene>
    <name evidence="2" type="ORF">RND71_001514</name>
</gene>
<evidence type="ECO:0000313" key="3">
    <source>
        <dbReference type="Proteomes" id="UP001291623"/>
    </source>
</evidence>
<dbReference type="AlphaFoldDB" id="A0AAE1T2K9"/>
<accession>A0AAE1T2K9</accession>
<dbReference type="Proteomes" id="UP001291623">
    <property type="component" value="Unassembled WGS sequence"/>
</dbReference>
<feature type="region of interest" description="Disordered" evidence="1">
    <location>
        <begin position="108"/>
        <end position="155"/>
    </location>
</feature>
<feature type="compositionally biased region" description="Basic and acidic residues" evidence="1">
    <location>
        <begin position="25"/>
        <end position="39"/>
    </location>
</feature>
<organism evidence="2 3">
    <name type="scientific">Anisodus tanguticus</name>
    <dbReference type="NCBI Taxonomy" id="243964"/>
    <lineage>
        <taxon>Eukaryota</taxon>
        <taxon>Viridiplantae</taxon>
        <taxon>Streptophyta</taxon>
        <taxon>Embryophyta</taxon>
        <taxon>Tracheophyta</taxon>
        <taxon>Spermatophyta</taxon>
        <taxon>Magnoliopsida</taxon>
        <taxon>eudicotyledons</taxon>
        <taxon>Gunneridae</taxon>
        <taxon>Pentapetalae</taxon>
        <taxon>asterids</taxon>
        <taxon>lamiids</taxon>
        <taxon>Solanales</taxon>
        <taxon>Solanaceae</taxon>
        <taxon>Solanoideae</taxon>
        <taxon>Hyoscyameae</taxon>
        <taxon>Anisodus</taxon>
    </lineage>
</organism>
<reference evidence="2" key="1">
    <citation type="submission" date="2023-12" db="EMBL/GenBank/DDBJ databases">
        <title>Genome assembly of Anisodus tanguticus.</title>
        <authorList>
            <person name="Wang Y.-J."/>
        </authorList>
    </citation>
    <scope>NUCLEOTIDE SEQUENCE</scope>
    <source>
        <strain evidence="2">KB-2021</strain>
        <tissue evidence="2">Leaf</tissue>
    </source>
</reference>
<dbReference type="EMBL" id="JAVYJV010000001">
    <property type="protein sequence ID" value="KAK4379652.1"/>
    <property type="molecule type" value="Genomic_DNA"/>
</dbReference>
<feature type="compositionally biased region" description="Basic and acidic residues" evidence="1">
    <location>
        <begin position="48"/>
        <end position="61"/>
    </location>
</feature>
<dbReference type="PANTHER" id="PTHR48186:SF1">
    <property type="entry name" value="TPX2 C-TERMINAL DOMAIN-CONTAINING PROTEIN"/>
    <property type="match status" value="1"/>
</dbReference>
<protein>
    <submittedName>
        <fullName evidence="2">Uncharacterized protein</fullName>
    </submittedName>
</protein>
<proteinExistence type="predicted"/>
<evidence type="ECO:0000313" key="2">
    <source>
        <dbReference type="EMBL" id="KAK4379652.1"/>
    </source>
</evidence>
<feature type="region of interest" description="Disordered" evidence="1">
    <location>
        <begin position="1"/>
        <end position="90"/>
    </location>
</feature>
<dbReference type="PANTHER" id="PTHR48186">
    <property type="entry name" value="NB-ARC DOMAIN-CONTAINING PROTEIN"/>
    <property type="match status" value="1"/>
</dbReference>
<name>A0AAE1T2K9_9SOLA</name>
<comment type="caution">
    <text evidence="2">The sequence shown here is derived from an EMBL/GenBank/DDBJ whole genome shotgun (WGS) entry which is preliminary data.</text>
</comment>